<evidence type="ECO:0000313" key="1">
    <source>
        <dbReference type="EMBL" id="KKK47767.1"/>
    </source>
</evidence>
<dbReference type="EMBL" id="LAZR01069405">
    <property type="protein sequence ID" value="KKK47767.1"/>
    <property type="molecule type" value="Genomic_DNA"/>
</dbReference>
<reference evidence="1" key="1">
    <citation type="journal article" date="2015" name="Nature">
        <title>Complex archaea that bridge the gap between prokaryotes and eukaryotes.</title>
        <authorList>
            <person name="Spang A."/>
            <person name="Saw J.H."/>
            <person name="Jorgensen S.L."/>
            <person name="Zaremba-Niedzwiedzka K."/>
            <person name="Martijn J."/>
            <person name="Lind A.E."/>
            <person name="van Eijk R."/>
            <person name="Schleper C."/>
            <person name="Guy L."/>
            <person name="Ettema T.J."/>
        </authorList>
    </citation>
    <scope>NUCLEOTIDE SEQUENCE</scope>
</reference>
<proteinExistence type="predicted"/>
<name>A0A0F8VTW3_9ZZZZ</name>
<dbReference type="AlphaFoldDB" id="A0A0F8VTW3"/>
<comment type="caution">
    <text evidence="1">The sequence shown here is derived from an EMBL/GenBank/DDBJ whole genome shotgun (WGS) entry which is preliminary data.</text>
</comment>
<sequence length="134" mass="14975">MTVSASMLGNQNARRGRECRDALRRVLAQYKDKDAGIKMGQALYAIYKKLVGMALDGDEFAIREIGNRIDGKPVQVQEIYQEINASWVIATFRAKLGDDEKTRDMLKAAGAENLLPVLDQLIIEQPKVIEHESA</sequence>
<gene>
    <name evidence="1" type="ORF">LCGC14_3151870</name>
</gene>
<accession>A0A0F8VTW3</accession>
<protein>
    <submittedName>
        <fullName evidence="1">Uncharacterized protein</fullName>
    </submittedName>
</protein>
<organism evidence="1">
    <name type="scientific">marine sediment metagenome</name>
    <dbReference type="NCBI Taxonomy" id="412755"/>
    <lineage>
        <taxon>unclassified sequences</taxon>
        <taxon>metagenomes</taxon>
        <taxon>ecological metagenomes</taxon>
    </lineage>
</organism>